<accession>A0A9Q5HQJ0</accession>
<keyword evidence="3" id="KW-1185">Reference proteome</keyword>
<dbReference type="EMBL" id="LNZH02000216">
    <property type="protein sequence ID" value="OCB84110.1"/>
    <property type="molecule type" value="Genomic_DNA"/>
</dbReference>
<reference evidence="2" key="1">
    <citation type="submission" date="2016-06" db="EMBL/GenBank/DDBJ databases">
        <title>Draft Genome sequence of the fungus Inonotus baumii.</title>
        <authorList>
            <person name="Zhu H."/>
            <person name="Lin W."/>
        </authorList>
    </citation>
    <scope>NUCLEOTIDE SEQUENCE</scope>
    <source>
        <strain evidence="2">821</strain>
    </source>
</reference>
<feature type="compositionally biased region" description="Polar residues" evidence="1">
    <location>
        <begin position="302"/>
        <end position="315"/>
    </location>
</feature>
<dbReference type="AlphaFoldDB" id="A0A9Q5HQJ0"/>
<feature type="compositionally biased region" description="Polar residues" evidence="1">
    <location>
        <begin position="84"/>
        <end position="105"/>
    </location>
</feature>
<comment type="caution">
    <text evidence="2">The sequence shown here is derived from an EMBL/GenBank/DDBJ whole genome shotgun (WGS) entry which is preliminary data.</text>
</comment>
<feature type="compositionally biased region" description="Basic and acidic residues" evidence="1">
    <location>
        <begin position="233"/>
        <end position="245"/>
    </location>
</feature>
<organism evidence="2 3">
    <name type="scientific">Sanghuangporus baumii</name>
    <name type="common">Phellinus baumii</name>
    <dbReference type="NCBI Taxonomy" id="108892"/>
    <lineage>
        <taxon>Eukaryota</taxon>
        <taxon>Fungi</taxon>
        <taxon>Dikarya</taxon>
        <taxon>Basidiomycota</taxon>
        <taxon>Agaricomycotina</taxon>
        <taxon>Agaricomycetes</taxon>
        <taxon>Hymenochaetales</taxon>
        <taxon>Hymenochaetaceae</taxon>
        <taxon>Sanghuangporus</taxon>
    </lineage>
</organism>
<evidence type="ECO:0000313" key="3">
    <source>
        <dbReference type="Proteomes" id="UP000757232"/>
    </source>
</evidence>
<evidence type="ECO:0000313" key="2">
    <source>
        <dbReference type="EMBL" id="OCB84110.1"/>
    </source>
</evidence>
<feature type="compositionally biased region" description="Basic and acidic residues" evidence="1">
    <location>
        <begin position="278"/>
        <end position="296"/>
    </location>
</feature>
<feature type="compositionally biased region" description="Basic and acidic residues" evidence="1">
    <location>
        <begin position="20"/>
        <end position="47"/>
    </location>
</feature>
<protein>
    <submittedName>
        <fullName evidence="2">Uncharacterized protein</fullName>
    </submittedName>
</protein>
<dbReference type="Proteomes" id="UP000757232">
    <property type="component" value="Unassembled WGS sequence"/>
</dbReference>
<feature type="region of interest" description="Disordered" evidence="1">
    <location>
        <begin position="84"/>
        <end position="129"/>
    </location>
</feature>
<evidence type="ECO:0000256" key="1">
    <source>
        <dbReference type="SAM" id="MobiDB-lite"/>
    </source>
</evidence>
<gene>
    <name evidence="2" type="ORF">A7U60_g8783</name>
</gene>
<feature type="region of interest" description="Disordered" evidence="1">
    <location>
        <begin position="1"/>
        <end position="68"/>
    </location>
</feature>
<feature type="region of interest" description="Disordered" evidence="1">
    <location>
        <begin position="206"/>
        <end position="316"/>
    </location>
</feature>
<feature type="compositionally biased region" description="Basic residues" evidence="1">
    <location>
        <begin position="106"/>
        <end position="129"/>
    </location>
</feature>
<proteinExistence type="predicted"/>
<name>A0A9Q5HQJ0_SANBA</name>
<sequence>MNGFAEHISAPKISNATKHYHAENRAARNSRQSREFIPREPSPDKDYYPAIPPKHIRAKHSYRNSYPQSKREMKEWIVASESFNGDDNCQSTSPGPSIPIDNTTTRPRRSSLRQPGRSHRRNSAPPKHVHFSSADIIYEPFDSRDSQTIEQILDMLKMPSRSIPSIPPESSYSVVVRHTDAAHDYPKPVSPARSFMETVNSVQTELVGDAGRPRYSRNHSIDHPKQTLGRSSPHRDGQYEEEFRADVQSPLRYTKRDVRSELMSAPRAGQASKRHSIPHYETHSQRQAHARMESYSRPRGNSVPQPRSNRSSLESEATLVNAEQAWAPAKVILKNEESYHPEEVDVNEPVVYAPKDGNMLRRSDAQRLPSVTRRHKLLQNIARMWG</sequence>